<keyword evidence="10" id="KW-1185">Reference proteome</keyword>
<dbReference type="eggNOG" id="COG1175">
    <property type="taxonomic scope" value="Bacteria"/>
</dbReference>
<dbReference type="InterPro" id="IPR051393">
    <property type="entry name" value="ABC_transporter_permease"/>
</dbReference>
<gene>
    <name evidence="9" type="ordered locus">Mahau_1119</name>
</gene>
<evidence type="ECO:0000313" key="10">
    <source>
        <dbReference type="Proteomes" id="UP000008457"/>
    </source>
</evidence>
<reference evidence="9 10" key="2">
    <citation type="journal article" date="2011" name="Stand. Genomic Sci.">
        <title>Complete genome sequence of Mahella australiensis type strain (50-1 BON).</title>
        <authorList>
            <person name="Sikorski J."/>
            <person name="Teshima H."/>
            <person name="Nolan M."/>
            <person name="Lucas S."/>
            <person name="Hammon N."/>
            <person name="Deshpande S."/>
            <person name="Cheng J.F."/>
            <person name="Pitluck S."/>
            <person name="Liolios K."/>
            <person name="Pagani I."/>
            <person name="Ivanova N."/>
            <person name="Huntemann M."/>
            <person name="Mavromatis K."/>
            <person name="Ovchinikova G."/>
            <person name="Pati A."/>
            <person name="Tapia R."/>
            <person name="Han C."/>
            <person name="Goodwin L."/>
            <person name="Chen A."/>
            <person name="Palaniappan K."/>
            <person name="Land M."/>
            <person name="Hauser L."/>
            <person name="Ngatchou-Djao O.D."/>
            <person name="Rohde M."/>
            <person name="Pukall R."/>
            <person name="Spring S."/>
            <person name="Abt B."/>
            <person name="Goker M."/>
            <person name="Detter J.C."/>
            <person name="Woyke T."/>
            <person name="Bristow J."/>
            <person name="Markowitz V."/>
            <person name="Hugenholtz P."/>
            <person name="Eisen J.A."/>
            <person name="Kyrpides N.C."/>
            <person name="Klenk H.P."/>
            <person name="Lapidus A."/>
        </authorList>
    </citation>
    <scope>NUCLEOTIDE SEQUENCE [LARGE SCALE GENOMIC DNA]</scope>
    <source>
        <strain evidence="10">DSM 15567 / CIP 107919 / 50-1 BON</strain>
    </source>
</reference>
<dbReference type="CDD" id="cd06261">
    <property type="entry name" value="TM_PBP2"/>
    <property type="match status" value="1"/>
</dbReference>
<keyword evidence="3" id="KW-1003">Cell membrane</keyword>
<feature type="transmembrane region" description="Helical" evidence="7">
    <location>
        <begin position="297"/>
        <end position="319"/>
    </location>
</feature>
<keyword evidence="5 7" id="KW-1133">Transmembrane helix</keyword>
<dbReference type="SUPFAM" id="SSF161098">
    <property type="entry name" value="MetI-like"/>
    <property type="match status" value="1"/>
</dbReference>
<evidence type="ECO:0000256" key="5">
    <source>
        <dbReference type="ARBA" id="ARBA00022989"/>
    </source>
</evidence>
<sequence>MILIETKPENIKRRVSTRRNKINYARYGYYFILPFFITYAIFQLYPLLYTIFLSFTKYIKPAGGAAIGPEFIGLGNFVDIFTNNRAFGEFTFGAFSNTITMWTINFIPQILISLLLAAWFTDKRLNIRAQGTYKMLIYLPNIMTAASVSLLFYTLFSFPQGPINILLQKVGLLEKPFDFLNDGTSTRLIVAFINFWMWYGNTTIILVAGILGIDPELFEVAEIDGATSGQIFRKITLPLIQPILLYVLVTSLIGGMQMYDVPKLMTRAGSPATNAIRTVTMYIQELVGTGSKDYGHAAAISVLLFIVTAILSLTLFWLMREKDTEGQKR</sequence>
<dbReference type="InterPro" id="IPR035906">
    <property type="entry name" value="MetI-like_sf"/>
</dbReference>
<evidence type="ECO:0000256" key="4">
    <source>
        <dbReference type="ARBA" id="ARBA00022692"/>
    </source>
</evidence>
<dbReference type="KEGG" id="mas:Mahau_1119"/>
<feature type="transmembrane region" description="Helical" evidence="7">
    <location>
        <begin position="133"/>
        <end position="156"/>
    </location>
</feature>
<dbReference type="OrthoDB" id="9787541at2"/>
<keyword evidence="6 7" id="KW-0472">Membrane</keyword>
<reference evidence="10" key="1">
    <citation type="submission" date="2010-11" db="EMBL/GenBank/DDBJ databases">
        <title>The complete genome of Mahella australiensis DSM 15567.</title>
        <authorList>
            <consortium name="US DOE Joint Genome Institute (JGI-PGF)"/>
            <person name="Lucas S."/>
            <person name="Copeland A."/>
            <person name="Lapidus A."/>
            <person name="Bruce D."/>
            <person name="Goodwin L."/>
            <person name="Pitluck S."/>
            <person name="Kyrpides N."/>
            <person name="Mavromatis K."/>
            <person name="Pagani I."/>
            <person name="Ivanova N."/>
            <person name="Teshima H."/>
            <person name="Brettin T."/>
            <person name="Detter J.C."/>
            <person name="Han C."/>
            <person name="Tapia R."/>
            <person name="Land M."/>
            <person name="Hauser L."/>
            <person name="Markowitz V."/>
            <person name="Cheng J.-F."/>
            <person name="Hugenholtz P."/>
            <person name="Woyke T."/>
            <person name="Wu D."/>
            <person name="Spring S."/>
            <person name="Pukall R."/>
            <person name="Steenblock K."/>
            <person name="Schneider S."/>
            <person name="Klenk H.-P."/>
            <person name="Eisen J.A."/>
        </authorList>
    </citation>
    <scope>NUCLEOTIDE SEQUENCE [LARGE SCALE GENOMIC DNA]</scope>
    <source>
        <strain evidence="10">DSM 15567 / CIP 107919 / 50-1 BON</strain>
    </source>
</reference>
<dbReference type="PROSITE" id="PS50928">
    <property type="entry name" value="ABC_TM1"/>
    <property type="match status" value="1"/>
</dbReference>
<dbReference type="STRING" id="697281.Mahau_1119"/>
<dbReference type="PANTHER" id="PTHR30193:SF37">
    <property type="entry name" value="INNER MEMBRANE ABC TRANSPORTER PERMEASE PROTEIN YCJO"/>
    <property type="match status" value="1"/>
</dbReference>
<feature type="transmembrane region" description="Helical" evidence="7">
    <location>
        <begin position="99"/>
        <end position="121"/>
    </location>
</feature>
<dbReference type="Gene3D" id="1.10.3720.10">
    <property type="entry name" value="MetI-like"/>
    <property type="match status" value="1"/>
</dbReference>
<keyword evidence="2 7" id="KW-0813">Transport</keyword>
<evidence type="ECO:0000256" key="6">
    <source>
        <dbReference type="ARBA" id="ARBA00023136"/>
    </source>
</evidence>
<dbReference type="Proteomes" id="UP000008457">
    <property type="component" value="Chromosome"/>
</dbReference>
<dbReference type="GO" id="GO:0055085">
    <property type="term" value="P:transmembrane transport"/>
    <property type="evidence" value="ECO:0007669"/>
    <property type="project" value="InterPro"/>
</dbReference>
<dbReference type="PANTHER" id="PTHR30193">
    <property type="entry name" value="ABC TRANSPORTER PERMEASE PROTEIN"/>
    <property type="match status" value="1"/>
</dbReference>
<feature type="transmembrane region" description="Helical" evidence="7">
    <location>
        <begin position="188"/>
        <end position="213"/>
    </location>
</feature>
<proteinExistence type="inferred from homology"/>
<protein>
    <submittedName>
        <fullName evidence="9">Carbohydrate ABC transporter membrane protein 1, CUT1 family</fullName>
    </submittedName>
</protein>
<dbReference type="AlphaFoldDB" id="F4A383"/>
<keyword evidence="4 7" id="KW-0812">Transmembrane</keyword>
<evidence type="ECO:0000259" key="8">
    <source>
        <dbReference type="PROSITE" id="PS50928"/>
    </source>
</evidence>
<dbReference type="HOGENOM" id="CLU_016047_0_2_9"/>
<feature type="domain" description="ABC transmembrane type-1" evidence="8">
    <location>
        <begin position="95"/>
        <end position="315"/>
    </location>
</feature>
<name>F4A383_MAHA5</name>
<evidence type="ECO:0000313" key="9">
    <source>
        <dbReference type="EMBL" id="AEE96316.1"/>
    </source>
</evidence>
<dbReference type="Pfam" id="PF00528">
    <property type="entry name" value="BPD_transp_1"/>
    <property type="match status" value="1"/>
</dbReference>
<dbReference type="EMBL" id="CP002360">
    <property type="protein sequence ID" value="AEE96316.1"/>
    <property type="molecule type" value="Genomic_DNA"/>
</dbReference>
<dbReference type="RefSeq" id="WP_013780746.1">
    <property type="nucleotide sequence ID" value="NC_015520.1"/>
</dbReference>
<comment type="similarity">
    <text evidence="7">Belongs to the binding-protein-dependent transport system permease family.</text>
</comment>
<dbReference type="GO" id="GO:0005886">
    <property type="term" value="C:plasma membrane"/>
    <property type="evidence" value="ECO:0007669"/>
    <property type="project" value="UniProtKB-SubCell"/>
</dbReference>
<feature type="transmembrane region" description="Helical" evidence="7">
    <location>
        <begin position="27"/>
        <end position="48"/>
    </location>
</feature>
<organism evidence="9 10">
    <name type="scientific">Mahella australiensis (strain DSM 15567 / CIP 107919 / 50-1 BON)</name>
    <dbReference type="NCBI Taxonomy" id="697281"/>
    <lineage>
        <taxon>Bacteria</taxon>
        <taxon>Bacillati</taxon>
        <taxon>Bacillota</taxon>
        <taxon>Clostridia</taxon>
        <taxon>Thermoanaerobacterales</taxon>
        <taxon>Thermoanaerobacterales Family IV. Incertae Sedis</taxon>
        <taxon>Mahella</taxon>
    </lineage>
</organism>
<evidence type="ECO:0000256" key="1">
    <source>
        <dbReference type="ARBA" id="ARBA00004651"/>
    </source>
</evidence>
<accession>F4A383</accession>
<evidence type="ECO:0000256" key="7">
    <source>
        <dbReference type="RuleBase" id="RU363032"/>
    </source>
</evidence>
<dbReference type="InterPro" id="IPR000515">
    <property type="entry name" value="MetI-like"/>
</dbReference>
<comment type="subcellular location">
    <subcellularLocation>
        <location evidence="1 7">Cell membrane</location>
        <topology evidence="1 7">Multi-pass membrane protein</topology>
    </subcellularLocation>
</comment>
<feature type="transmembrane region" description="Helical" evidence="7">
    <location>
        <begin position="239"/>
        <end position="259"/>
    </location>
</feature>
<evidence type="ECO:0000256" key="3">
    <source>
        <dbReference type="ARBA" id="ARBA00022475"/>
    </source>
</evidence>
<evidence type="ECO:0000256" key="2">
    <source>
        <dbReference type="ARBA" id="ARBA00022448"/>
    </source>
</evidence>